<protein>
    <submittedName>
        <fullName evidence="1">Uncharacterized protein</fullName>
    </submittedName>
</protein>
<dbReference type="EMBL" id="LXQA010054679">
    <property type="protein sequence ID" value="MCI04224.1"/>
    <property type="molecule type" value="Genomic_DNA"/>
</dbReference>
<accession>A0A392NXP9</accession>
<feature type="non-terminal residue" evidence="1">
    <location>
        <position position="1"/>
    </location>
</feature>
<evidence type="ECO:0000313" key="1">
    <source>
        <dbReference type="EMBL" id="MCI04224.1"/>
    </source>
</evidence>
<evidence type="ECO:0000313" key="2">
    <source>
        <dbReference type="Proteomes" id="UP000265520"/>
    </source>
</evidence>
<dbReference type="AlphaFoldDB" id="A0A392NXP9"/>
<organism evidence="1 2">
    <name type="scientific">Trifolium medium</name>
    <dbReference type="NCBI Taxonomy" id="97028"/>
    <lineage>
        <taxon>Eukaryota</taxon>
        <taxon>Viridiplantae</taxon>
        <taxon>Streptophyta</taxon>
        <taxon>Embryophyta</taxon>
        <taxon>Tracheophyta</taxon>
        <taxon>Spermatophyta</taxon>
        <taxon>Magnoliopsida</taxon>
        <taxon>eudicotyledons</taxon>
        <taxon>Gunneridae</taxon>
        <taxon>Pentapetalae</taxon>
        <taxon>rosids</taxon>
        <taxon>fabids</taxon>
        <taxon>Fabales</taxon>
        <taxon>Fabaceae</taxon>
        <taxon>Papilionoideae</taxon>
        <taxon>50 kb inversion clade</taxon>
        <taxon>NPAAA clade</taxon>
        <taxon>Hologalegina</taxon>
        <taxon>IRL clade</taxon>
        <taxon>Trifolieae</taxon>
        <taxon>Trifolium</taxon>
    </lineage>
</organism>
<comment type="caution">
    <text evidence="1">The sequence shown here is derived from an EMBL/GenBank/DDBJ whole genome shotgun (WGS) entry which is preliminary data.</text>
</comment>
<name>A0A392NXP9_9FABA</name>
<sequence length="58" mass="6673">SGSGNRLNMYLNLRVYGSILTEGKNFTREGGEDREVAVRWQCRDRLRWSSALLQLLVS</sequence>
<proteinExistence type="predicted"/>
<keyword evidence="2" id="KW-1185">Reference proteome</keyword>
<dbReference type="Proteomes" id="UP000265520">
    <property type="component" value="Unassembled WGS sequence"/>
</dbReference>
<reference evidence="1 2" key="1">
    <citation type="journal article" date="2018" name="Front. Plant Sci.">
        <title>Red Clover (Trifolium pratense) and Zigzag Clover (T. medium) - A Picture of Genomic Similarities and Differences.</title>
        <authorList>
            <person name="Dluhosova J."/>
            <person name="Istvanek J."/>
            <person name="Nedelnik J."/>
            <person name="Repkova J."/>
        </authorList>
    </citation>
    <scope>NUCLEOTIDE SEQUENCE [LARGE SCALE GENOMIC DNA]</scope>
    <source>
        <strain evidence="2">cv. 10/8</strain>
        <tissue evidence="1">Leaf</tissue>
    </source>
</reference>